<feature type="domain" description="Histidine kinase" evidence="7">
    <location>
        <begin position="973"/>
        <end position="1195"/>
    </location>
</feature>
<dbReference type="Gene3D" id="3.30.565.10">
    <property type="entry name" value="Histidine kinase-like ATPase, C-terminal domain"/>
    <property type="match status" value="1"/>
</dbReference>
<dbReference type="SMART" id="SM00091">
    <property type="entry name" value="PAS"/>
    <property type="match status" value="6"/>
</dbReference>
<evidence type="ECO:0000256" key="6">
    <source>
        <dbReference type="PROSITE-ProRule" id="PRU00169"/>
    </source>
</evidence>
<dbReference type="SMART" id="SM00086">
    <property type="entry name" value="PAC"/>
    <property type="match status" value="5"/>
</dbReference>
<evidence type="ECO:0000313" key="11">
    <source>
        <dbReference type="EMBL" id="MDZ8118724.1"/>
    </source>
</evidence>
<evidence type="ECO:0000259" key="7">
    <source>
        <dbReference type="PROSITE" id="PS50109"/>
    </source>
</evidence>
<dbReference type="InterPro" id="IPR000700">
    <property type="entry name" value="PAS-assoc_C"/>
</dbReference>
<dbReference type="InterPro" id="IPR013655">
    <property type="entry name" value="PAS_fold_3"/>
</dbReference>
<evidence type="ECO:0000256" key="2">
    <source>
        <dbReference type="ARBA" id="ARBA00012438"/>
    </source>
</evidence>
<dbReference type="EC" id="2.7.13.3" evidence="2"/>
<dbReference type="Gene3D" id="3.40.50.2300">
    <property type="match status" value="1"/>
</dbReference>
<feature type="domain" description="PAC" evidence="10">
    <location>
        <begin position="787"/>
        <end position="838"/>
    </location>
</feature>
<evidence type="ECO:0000256" key="3">
    <source>
        <dbReference type="ARBA" id="ARBA00022553"/>
    </source>
</evidence>
<protein>
    <recommendedName>
        <fullName evidence="2">histidine kinase</fullName>
        <ecNumber evidence="2">2.7.13.3</ecNumber>
    </recommendedName>
</protein>
<feature type="domain" description="PAS" evidence="9">
    <location>
        <begin position="584"/>
        <end position="659"/>
    </location>
</feature>
<reference evidence="11 12" key="1">
    <citation type="journal article" date="2024" name="Appl. Environ. Microbiol.">
        <title>Pontiella agarivorans sp. nov., a novel marine anaerobic bacterium capable of degrading macroalgal polysaccharides and fixing nitrogen.</title>
        <authorList>
            <person name="Liu N."/>
            <person name="Kivenson V."/>
            <person name="Peng X."/>
            <person name="Cui Z."/>
            <person name="Lankiewicz T.S."/>
            <person name="Gosselin K.M."/>
            <person name="English C.J."/>
            <person name="Blair E.M."/>
            <person name="O'Malley M.A."/>
            <person name="Valentine D.L."/>
        </authorList>
    </citation>
    <scope>NUCLEOTIDE SEQUENCE [LARGE SCALE GENOMIC DNA]</scope>
    <source>
        <strain evidence="11 12">NLcol2</strain>
    </source>
</reference>
<dbReference type="SUPFAM" id="SSF55874">
    <property type="entry name" value="ATPase domain of HSP90 chaperone/DNA topoisomerase II/histidine kinase"/>
    <property type="match status" value="1"/>
</dbReference>
<dbReference type="PRINTS" id="PR00344">
    <property type="entry name" value="BCTRLSENSOR"/>
</dbReference>
<gene>
    <name evidence="11" type="ORF">P9H32_08785</name>
</gene>
<feature type="domain" description="Response regulatory" evidence="8">
    <location>
        <begin position="1214"/>
        <end position="1330"/>
    </location>
</feature>
<feature type="domain" description="PAS" evidence="9">
    <location>
        <begin position="835"/>
        <end position="905"/>
    </location>
</feature>
<dbReference type="InterPro" id="IPR005467">
    <property type="entry name" value="His_kinase_dom"/>
</dbReference>
<feature type="modified residue" description="4-aspartylphosphate" evidence="6">
    <location>
        <position position="1265"/>
    </location>
</feature>
<dbReference type="SUPFAM" id="SSF47384">
    <property type="entry name" value="Homodimeric domain of signal transducing histidine kinase"/>
    <property type="match status" value="1"/>
</dbReference>
<name>A0ABU5MX13_9BACT</name>
<dbReference type="SMART" id="SM00448">
    <property type="entry name" value="REC"/>
    <property type="match status" value="1"/>
</dbReference>
<feature type="domain" description="PAS" evidence="9">
    <location>
        <begin position="463"/>
        <end position="534"/>
    </location>
</feature>
<keyword evidence="12" id="KW-1185">Reference proteome</keyword>
<dbReference type="Pfam" id="PF02518">
    <property type="entry name" value="HATPase_c"/>
    <property type="match status" value="1"/>
</dbReference>
<feature type="domain" description="PAC" evidence="10">
    <location>
        <begin position="288"/>
        <end position="341"/>
    </location>
</feature>
<feature type="domain" description="PAC" evidence="10">
    <location>
        <begin position="662"/>
        <end position="713"/>
    </location>
</feature>
<proteinExistence type="predicted"/>
<dbReference type="Pfam" id="PF13426">
    <property type="entry name" value="PAS_9"/>
    <property type="match status" value="3"/>
</dbReference>
<dbReference type="InterPro" id="IPR000014">
    <property type="entry name" value="PAS"/>
</dbReference>
<dbReference type="InterPro" id="IPR001789">
    <property type="entry name" value="Sig_transdc_resp-reg_receiver"/>
</dbReference>
<dbReference type="Gene3D" id="1.10.287.130">
    <property type="match status" value="1"/>
</dbReference>
<evidence type="ECO:0000256" key="5">
    <source>
        <dbReference type="ARBA" id="ARBA00022777"/>
    </source>
</evidence>
<dbReference type="PROSITE" id="PS50110">
    <property type="entry name" value="RESPONSE_REGULATORY"/>
    <property type="match status" value="1"/>
</dbReference>
<dbReference type="InterPro" id="IPR003594">
    <property type="entry name" value="HATPase_dom"/>
</dbReference>
<dbReference type="InterPro" id="IPR013656">
    <property type="entry name" value="PAS_4"/>
</dbReference>
<feature type="domain" description="PAS" evidence="9">
    <location>
        <begin position="221"/>
        <end position="291"/>
    </location>
</feature>
<dbReference type="InterPro" id="IPR035965">
    <property type="entry name" value="PAS-like_dom_sf"/>
</dbReference>
<evidence type="ECO:0000259" key="8">
    <source>
        <dbReference type="PROSITE" id="PS50110"/>
    </source>
</evidence>
<dbReference type="CDD" id="cd00130">
    <property type="entry name" value="PAS"/>
    <property type="match status" value="4"/>
</dbReference>
<dbReference type="Pfam" id="PF08448">
    <property type="entry name" value="PAS_4"/>
    <property type="match status" value="2"/>
</dbReference>
<keyword evidence="5" id="KW-0418">Kinase</keyword>
<dbReference type="InterPro" id="IPR004358">
    <property type="entry name" value="Sig_transdc_His_kin-like_C"/>
</dbReference>
<dbReference type="Gene3D" id="3.30.450.20">
    <property type="entry name" value="PAS domain"/>
    <property type="match status" value="6"/>
</dbReference>
<dbReference type="PROSITE" id="PS50109">
    <property type="entry name" value="HIS_KIN"/>
    <property type="match status" value="1"/>
</dbReference>
<dbReference type="InterPro" id="IPR036097">
    <property type="entry name" value="HisK_dim/P_sf"/>
</dbReference>
<organism evidence="11 12">
    <name type="scientific">Pontiella agarivorans</name>
    <dbReference type="NCBI Taxonomy" id="3038953"/>
    <lineage>
        <taxon>Bacteria</taxon>
        <taxon>Pseudomonadati</taxon>
        <taxon>Kiritimatiellota</taxon>
        <taxon>Kiritimatiellia</taxon>
        <taxon>Kiritimatiellales</taxon>
        <taxon>Pontiellaceae</taxon>
        <taxon>Pontiella</taxon>
    </lineage>
</organism>
<dbReference type="PROSITE" id="PS50113">
    <property type="entry name" value="PAC"/>
    <property type="match status" value="5"/>
</dbReference>
<evidence type="ECO:0000256" key="4">
    <source>
        <dbReference type="ARBA" id="ARBA00022679"/>
    </source>
</evidence>
<dbReference type="InterPro" id="IPR052162">
    <property type="entry name" value="Sensor_kinase/Photoreceptor"/>
</dbReference>
<dbReference type="Pfam" id="PF00512">
    <property type="entry name" value="HisKA"/>
    <property type="match status" value="1"/>
</dbReference>
<dbReference type="PANTHER" id="PTHR43304:SF1">
    <property type="entry name" value="PAC DOMAIN-CONTAINING PROTEIN"/>
    <property type="match status" value="1"/>
</dbReference>
<evidence type="ECO:0000259" key="9">
    <source>
        <dbReference type="PROSITE" id="PS50112"/>
    </source>
</evidence>
<dbReference type="SUPFAM" id="SSF55781">
    <property type="entry name" value="GAF domain-like"/>
    <property type="match status" value="1"/>
</dbReference>
<evidence type="ECO:0000313" key="12">
    <source>
        <dbReference type="Proteomes" id="UP001290861"/>
    </source>
</evidence>
<dbReference type="SMART" id="SM00388">
    <property type="entry name" value="HisKA"/>
    <property type="match status" value="1"/>
</dbReference>
<evidence type="ECO:0000259" key="10">
    <source>
        <dbReference type="PROSITE" id="PS50113"/>
    </source>
</evidence>
<dbReference type="Pfam" id="PF08447">
    <property type="entry name" value="PAS_3"/>
    <property type="match status" value="1"/>
</dbReference>
<feature type="domain" description="PAC" evidence="10">
    <location>
        <begin position="410"/>
        <end position="462"/>
    </location>
</feature>
<feature type="domain" description="PAC" evidence="10">
    <location>
        <begin position="906"/>
        <end position="960"/>
    </location>
</feature>
<dbReference type="InterPro" id="IPR036890">
    <property type="entry name" value="HATPase_C_sf"/>
</dbReference>
<dbReference type="SUPFAM" id="SSF52172">
    <property type="entry name" value="CheY-like"/>
    <property type="match status" value="1"/>
</dbReference>
<accession>A0ABU5MX13</accession>
<feature type="domain" description="PAS" evidence="9">
    <location>
        <begin position="338"/>
        <end position="380"/>
    </location>
</feature>
<dbReference type="Proteomes" id="UP001290861">
    <property type="component" value="Unassembled WGS sequence"/>
</dbReference>
<comment type="caution">
    <text evidence="11">The sequence shown here is derived from an EMBL/GenBank/DDBJ whole genome shotgun (WGS) entry which is preliminary data.</text>
</comment>
<keyword evidence="4" id="KW-0808">Transferase</keyword>
<dbReference type="RefSeq" id="WP_322608522.1">
    <property type="nucleotide sequence ID" value="NZ_JARVCO010000010.1"/>
</dbReference>
<dbReference type="Pfam" id="PF00072">
    <property type="entry name" value="Response_reg"/>
    <property type="match status" value="1"/>
</dbReference>
<keyword evidence="3 6" id="KW-0597">Phosphoprotein</keyword>
<dbReference type="InterPro" id="IPR011006">
    <property type="entry name" value="CheY-like_superfamily"/>
</dbReference>
<dbReference type="CDD" id="cd00156">
    <property type="entry name" value="REC"/>
    <property type="match status" value="1"/>
</dbReference>
<dbReference type="PANTHER" id="PTHR43304">
    <property type="entry name" value="PHYTOCHROME-LIKE PROTEIN CPH1"/>
    <property type="match status" value="1"/>
</dbReference>
<sequence>MNNALPETGSALACRWMVSGLITELAAFTRFDELAHHMCEQMHELTGASGVVFYHHSDKDSTCRPVSIYPQENAALFDQDRLSGLCLVCRPDPVPFLVEQLKGEDALYEPLMSGGFRSLLRIPIRCADQLSGQFILLDVEDEKLAAEIESALHLLEPTIGLALQHCAARREIKQQKSMLDELVELRTAELQRVNDELADSRLAALNMMEDAILSGEKMAFQNNLFNSFMDSLPSLVLFKDTEGRLLTVNKAFAEWKKDEPENLHGKTAYDFLTQDEAEQVEKDDHYVMETGKTLQKEQFIGGRWWMLIKVPRYDEAGAVAGSYEVIWDITDRKEAEKQLELSRFALDHSSLAIFLADEHGCFHYTNKRASDLLGYSSEEFKAMSVMDVESEQCRSSEGWKASWNYVKEHQRAQFEGVHRRKNGESYPVEVAANYLTWDGGEYMIGFTSDITERKAAREQLEVSEARFRSYIEHAPHAIFITDEVGNYLDVNEAAATMTGYSKDELRGMHVLDLYEDAQVRNRAEEVFHKMLDTGEVQVELPFLAKSGEKRWWSISTAPLPNHHIIGFAQDITQRIEMTAALKKSREQYSTLLSNLPGMAYLCDCDKNWTMRFISSGCLEITGYAPQAIIGSRLVSFAELMHPDDRTRVFEAVQMSLRKKTHFEQEYRIRTQTGQVKWVSERGIGREDSAGNTVIEGFISDITERKQAEEQLRAVSEEQNLILSNSTLGIALVRNRVFEWVNPRLSEILGIPLEDIQNHSTRLFYQSDEDYKKTGMTAYEVLSKNELFDRTVRFNQVQGHSFWGRLTGKALDAGNPDAGSIWMLEDITERRESEKELLRLSTAIEQSPDAIVITDVEGIIQYVNPAFESNTGYVRSEVVGTNPRILKSGEHRDRTYETLWKTVSSGRKWDGRLINRKKDGSLITAEVSIAPVKDDTGRIINYVAIQRDITADLAREEELRQSQKMEAIGLLAGGVAHDFNNILQAIQGFCELLLYDLDPGSQQYQNALEIKQSAGKAVGLTKQLLAFGRKQPLETRLLDVQAVLQENEGLLQILLGEHYALQMDCKPGVSRIRMDAGQLIQVIMNLAVNARDAMPEGGCFSVTAEEVVLKQQETGMPGSRPGRFARLSFSDTGSGIDPGILPRLFEPFFTTKDVGKGTGLGLSVVYGIMQQNNGWVNVTSEKGHGTTFTLYFPSAESCASDAPNGAELRESEFIRILVVEDDLLLQPLFREILEAAEFSVYMAGSVEEALTTFRSLEKRIDLLLTDMQLPDGYGIDLADRLRKDLPHLPVLLCSGYPEEEQRWEKLEQSSYIFLHKPFTAVGLMNSIQKALIKIEQEKRDGENYRY</sequence>
<dbReference type="InterPro" id="IPR001610">
    <property type="entry name" value="PAC"/>
</dbReference>
<dbReference type="EMBL" id="JARVCO010000010">
    <property type="protein sequence ID" value="MDZ8118724.1"/>
    <property type="molecule type" value="Genomic_DNA"/>
</dbReference>
<comment type="catalytic activity">
    <reaction evidence="1">
        <text>ATP + protein L-histidine = ADP + protein N-phospho-L-histidine.</text>
        <dbReference type="EC" id="2.7.13.3"/>
    </reaction>
</comment>
<dbReference type="CDD" id="cd00082">
    <property type="entry name" value="HisKA"/>
    <property type="match status" value="1"/>
</dbReference>
<evidence type="ECO:0000256" key="1">
    <source>
        <dbReference type="ARBA" id="ARBA00000085"/>
    </source>
</evidence>
<dbReference type="SUPFAM" id="SSF55785">
    <property type="entry name" value="PYP-like sensor domain (PAS domain)"/>
    <property type="match status" value="6"/>
</dbReference>
<dbReference type="NCBIfam" id="TIGR00229">
    <property type="entry name" value="sensory_box"/>
    <property type="match status" value="6"/>
</dbReference>
<dbReference type="InterPro" id="IPR003661">
    <property type="entry name" value="HisK_dim/P_dom"/>
</dbReference>
<dbReference type="PROSITE" id="PS50112">
    <property type="entry name" value="PAS"/>
    <property type="match status" value="5"/>
</dbReference>
<dbReference type="SMART" id="SM00387">
    <property type="entry name" value="HATPase_c"/>
    <property type="match status" value="1"/>
</dbReference>